<dbReference type="AlphaFoldDB" id="A0A0F5PMW4"/>
<comment type="caution">
    <text evidence="2">The sequence shown here is derived from an EMBL/GenBank/DDBJ whole genome shotgun (WGS) entry which is preliminary data.</text>
</comment>
<sequence>MLNFLKINKNLNGEGKNREKRGGGGTRPKGSPLEKLRLSP</sequence>
<reference evidence="2 3" key="1">
    <citation type="submission" date="2008-07" db="EMBL/GenBank/DDBJ databases">
        <authorList>
            <person name="Gonzalez J."/>
            <person name="Sokolova T."/>
            <person name="Ferriera S."/>
            <person name="Johnson J."/>
            <person name="Kravitz S."/>
            <person name="Beeson K."/>
            <person name="Sutton G."/>
            <person name="Rogers Y.-H."/>
            <person name="Friedman R."/>
            <person name="Frazier M."/>
            <person name="Venter J.C."/>
        </authorList>
    </citation>
    <scope>NUCLEOTIDE SEQUENCE [LARGE SCALE GENOMIC DNA]</scope>
    <source>
        <strain evidence="2 3">DSM 12653</strain>
    </source>
</reference>
<protein>
    <submittedName>
        <fullName evidence="2">Uncharacterized protein</fullName>
    </submittedName>
</protein>
<evidence type="ECO:0000313" key="2">
    <source>
        <dbReference type="EMBL" id="KKC29950.1"/>
    </source>
</evidence>
<evidence type="ECO:0000256" key="1">
    <source>
        <dbReference type="SAM" id="MobiDB-lite"/>
    </source>
</evidence>
<accession>A0A0F5PMW4</accession>
<reference evidence="2 3" key="2">
    <citation type="journal article" date="2015" name="BMC Genomics">
        <title>Analysis of three genomes within the thermophilic bacterial species Caldanaerobacter subterraneus with a focus on carbon monoxide dehydrogenase evolution and hydrolase diversity.</title>
        <authorList>
            <person name="Sant'Anna F.H."/>
            <person name="Lebedinsky A.V."/>
            <person name="Sokolova T.G."/>
            <person name="Robb F.T."/>
            <person name="Gonzalez J.M."/>
        </authorList>
    </citation>
    <scope>NUCLEOTIDE SEQUENCE [LARGE SCALE GENOMIC DNA]</scope>
    <source>
        <strain evidence="2 3">DSM 12653</strain>
    </source>
</reference>
<name>A0A0F5PMW4_9THEO</name>
<feature type="region of interest" description="Disordered" evidence="1">
    <location>
        <begin position="1"/>
        <end position="40"/>
    </location>
</feature>
<dbReference type="EMBL" id="ABXP02000057">
    <property type="protein sequence ID" value="KKC29950.1"/>
    <property type="molecule type" value="Genomic_DNA"/>
</dbReference>
<organism evidence="2 3">
    <name type="scientific">Caldanaerobacter subterraneus subsp. pacificus DSM 12653</name>
    <dbReference type="NCBI Taxonomy" id="391606"/>
    <lineage>
        <taxon>Bacteria</taxon>
        <taxon>Bacillati</taxon>
        <taxon>Bacillota</taxon>
        <taxon>Clostridia</taxon>
        <taxon>Thermoanaerobacterales</taxon>
        <taxon>Thermoanaerobacteraceae</taxon>
        <taxon>Caldanaerobacter</taxon>
    </lineage>
</organism>
<gene>
    <name evidence="2" type="ORF">CDSM653_01012</name>
</gene>
<proteinExistence type="predicted"/>
<evidence type="ECO:0000313" key="3">
    <source>
        <dbReference type="Proteomes" id="UP000010146"/>
    </source>
</evidence>
<dbReference type="Proteomes" id="UP000010146">
    <property type="component" value="Unassembled WGS sequence"/>
</dbReference>
<reference evidence="3" key="3">
    <citation type="submission" date="2015-02" db="EMBL/GenBank/DDBJ databases">
        <title>Genome analysis of three genomes within the thermophilic hydrogenogenic bacterial species Caldanaerobacter subterraneus.</title>
        <authorList>
            <person name="Sant'Anna F.H."/>
            <person name="Lebedinsky A."/>
            <person name="Sokolova T."/>
            <person name="Robb F.T."/>
            <person name="Gonzalez J.M."/>
        </authorList>
    </citation>
    <scope>NUCLEOTIDE SEQUENCE [LARGE SCALE GENOMIC DNA]</scope>
    <source>
        <strain evidence="3">DSM 12653</strain>
    </source>
</reference>